<dbReference type="Pfam" id="PF00756">
    <property type="entry name" value="Esterase"/>
    <property type="match status" value="1"/>
</dbReference>
<feature type="active site" description="Charge relay system" evidence="7">
    <location>
        <position position="260"/>
    </location>
</feature>
<evidence type="ECO:0000256" key="5">
    <source>
        <dbReference type="ARBA" id="ARBA00047590"/>
    </source>
</evidence>
<sequence length="282" mass="30458">MLELVSSHACHGGEQRFYRHASNAIGLPMKFSVYLPPQAAHGRVPALFYLAGLTCTDETFAIKAGAQRFAAHAGLALVAPDTSPRGAGVPGETDAWDFGVGAGFYVDATEAPWSTHYRMESYVADELRATVTAELPIDGARLGIFGHSMGGHGALVLALRHPDVYRSVSAFAPIAAPTRCPWGEKAFSGYLGADREAWKRYDASELVARADARKFADAILIDQGLADQFLATQLNPDVFEAACRAAGQPLTLRRHAGYDHGYYFISTFIADHIAHHARALTR</sequence>
<dbReference type="InterPro" id="IPR029058">
    <property type="entry name" value="AB_hydrolase_fold"/>
</dbReference>
<evidence type="ECO:0000256" key="8">
    <source>
        <dbReference type="RuleBase" id="RU363068"/>
    </source>
</evidence>
<keyword evidence="10" id="KW-1185">Reference proteome</keyword>
<comment type="similarity">
    <text evidence="1 8">Belongs to the esterase D family.</text>
</comment>
<feature type="active site" description="Charge relay system" evidence="7">
    <location>
        <position position="227"/>
    </location>
</feature>
<organism evidence="9 10">
    <name type="scientific">Burkholderia singularis</name>
    <dbReference type="NCBI Taxonomy" id="1503053"/>
    <lineage>
        <taxon>Bacteria</taxon>
        <taxon>Pseudomonadati</taxon>
        <taxon>Pseudomonadota</taxon>
        <taxon>Betaproteobacteria</taxon>
        <taxon>Burkholderiales</taxon>
        <taxon>Burkholderiaceae</taxon>
        <taxon>Burkholderia</taxon>
        <taxon>pseudomallei group</taxon>
    </lineage>
</organism>
<dbReference type="GO" id="GO:0046294">
    <property type="term" value="P:formaldehyde catabolic process"/>
    <property type="evidence" value="ECO:0007669"/>
    <property type="project" value="InterPro"/>
</dbReference>
<dbReference type="InterPro" id="IPR000801">
    <property type="entry name" value="Esterase-like"/>
</dbReference>
<protein>
    <recommendedName>
        <fullName evidence="2 6">S-formylglutathione hydrolase</fullName>
        <ecNumber evidence="2 6">3.1.2.12</ecNumber>
    </recommendedName>
</protein>
<dbReference type="PANTHER" id="PTHR10061">
    <property type="entry name" value="S-FORMYLGLUTATHIONE HYDROLASE"/>
    <property type="match status" value="1"/>
</dbReference>
<dbReference type="AlphaFoldDB" id="A0A118DLT2"/>
<evidence type="ECO:0000256" key="4">
    <source>
        <dbReference type="ARBA" id="ARBA00022801"/>
    </source>
</evidence>
<evidence type="ECO:0000313" key="9">
    <source>
        <dbReference type="EMBL" id="KVE23647.1"/>
    </source>
</evidence>
<dbReference type="Proteomes" id="UP000062788">
    <property type="component" value="Unassembled WGS sequence"/>
</dbReference>
<dbReference type="GO" id="GO:0052689">
    <property type="term" value="F:carboxylic ester hydrolase activity"/>
    <property type="evidence" value="ECO:0007669"/>
    <property type="project" value="UniProtKB-KW"/>
</dbReference>
<evidence type="ECO:0000256" key="3">
    <source>
        <dbReference type="ARBA" id="ARBA00022487"/>
    </source>
</evidence>
<dbReference type="OrthoDB" id="9782200at2"/>
<dbReference type="GO" id="GO:0005829">
    <property type="term" value="C:cytosol"/>
    <property type="evidence" value="ECO:0007669"/>
    <property type="project" value="TreeGrafter"/>
</dbReference>
<dbReference type="Gene3D" id="3.40.50.1820">
    <property type="entry name" value="alpha/beta hydrolase"/>
    <property type="match status" value="1"/>
</dbReference>
<dbReference type="EMBL" id="LOWA01000057">
    <property type="protein sequence ID" value="KVE23647.1"/>
    <property type="molecule type" value="Genomic_DNA"/>
</dbReference>
<name>A0A118DLT2_9BURK</name>
<dbReference type="InterPro" id="IPR014186">
    <property type="entry name" value="S-formylglutathione_hydrol"/>
</dbReference>
<dbReference type="GO" id="GO:0018738">
    <property type="term" value="F:S-formylglutathione hydrolase activity"/>
    <property type="evidence" value="ECO:0007669"/>
    <property type="project" value="UniProtKB-UniRule"/>
</dbReference>
<gene>
    <name evidence="9" type="ORF">WS67_23575</name>
</gene>
<evidence type="ECO:0000313" key="10">
    <source>
        <dbReference type="Proteomes" id="UP000062788"/>
    </source>
</evidence>
<evidence type="ECO:0000256" key="6">
    <source>
        <dbReference type="NCBIfam" id="TIGR02821"/>
    </source>
</evidence>
<dbReference type="RefSeq" id="WP_059520534.1">
    <property type="nucleotide sequence ID" value="NZ_LOWA01000057.1"/>
</dbReference>
<accession>A0A118DLT2</accession>
<evidence type="ECO:0000256" key="2">
    <source>
        <dbReference type="ARBA" id="ARBA00012479"/>
    </source>
</evidence>
<dbReference type="EC" id="3.1.2.12" evidence="2 6"/>
<keyword evidence="4 8" id="KW-0378">Hydrolase</keyword>
<comment type="caution">
    <text evidence="9">The sequence shown here is derived from an EMBL/GenBank/DDBJ whole genome shotgun (WGS) entry which is preliminary data.</text>
</comment>
<comment type="function">
    <text evidence="8">Serine hydrolase involved in the detoxification of formaldehyde.</text>
</comment>
<evidence type="ECO:0000256" key="7">
    <source>
        <dbReference type="PIRSR" id="PIRSR614186-1"/>
    </source>
</evidence>
<feature type="active site" description="Charge relay system" evidence="7">
    <location>
        <position position="148"/>
    </location>
</feature>
<keyword evidence="3 8" id="KW-0719">Serine esterase</keyword>
<proteinExistence type="inferred from homology"/>
<reference evidence="9 10" key="1">
    <citation type="submission" date="2015-11" db="EMBL/GenBank/DDBJ databases">
        <title>Expanding the genomic diversity of Burkholderia species for the development of highly accurate diagnostics.</title>
        <authorList>
            <person name="Sahl J."/>
            <person name="Keim P."/>
            <person name="Wagner D."/>
        </authorList>
    </citation>
    <scope>NUCLEOTIDE SEQUENCE [LARGE SCALE GENOMIC DNA]</scope>
    <source>
        <strain evidence="9 10">TSV85</strain>
    </source>
</reference>
<dbReference type="PANTHER" id="PTHR10061:SF0">
    <property type="entry name" value="S-FORMYLGLUTATHIONE HYDROLASE"/>
    <property type="match status" value="1"/>
</dbReference>
<comment type="catalytic activity">
    <reaction evidence="5 8">
        <text>S-formylglutathione + H2O = formate + glutathione + H(+)</text>
        <dbReference type="Rhea" id="RHEA:14961"/>
        <dbReference type="ChEBI" id="CHEBI:15377"/>
        <dbReference type="ChEBI" id="CHEBI:15378"/>
        <dbReference type="ChEBI" id="CHEBI:15740"/>
        <dbReference type="ChEBI" id="CHEBI:57688"/>
        <dbReference type="ChEBI" id="CHEBI:57925"/>
        <dbReference type="EC" id="3.1.2.12"/>
    </reaction>
</comment>
<dbReference type="NCBIfam" id="TIGR02821">
    <property type="entry name" value="fghA_ester_D"/>
    <property type="match status" value="1"/>
</dbReference>
<dbReference type="SUPFAM" id="SSF53474">
    <property type="entry name" value="alpha/beta-Hydrolases"/>
    <property type="match status" value="1"/>
</dbReference>
<dbReference type="FunFam" id="3.40.50.1820:FF:000002">
    <property type="entry name" value="S-formylglutathione hydrolase"/>
    <property type="match status" value="1"/>
</dbReference>
<evidence type="ECO:0000256" key="1">
    <source>
        <dbReference type="ARBA" id="ARBA00005622"/>
    </source>
</evidence>